<name>A0A0N4YMD7_NIPBR</name>
<proteinExistence type="predicted"/>
<accession>A0A0N4YMD7</accession>
<keyword evidence="2" id="KW-1185">Reference proteome</keyword>
<protein>
    <submittedName>
        <fullName evidence="3">RNase H domain-containing protein</fullName>
    </submittedName>
</protein>
<dbReference type="EMBL" id="UYSL01023338">
    <property type="protein sequence ID" value="VDL82059.1"/>
    <property type="molecule type" value="Genomic_DNA"/>
</dbReference>
<dbReference type="AlphaFoldDB" id="A0A0N4YMD7"/>
<reference evidence="1 2" key="2">
    <citation type="submission" date="2018-11" db="EMBL/GenBank/DDBJ databases">
        <authorList>
            <consortium name="Pathogen Informatics"/>
        </authorList>
    </citation>
    <scope>NUCLEOTIDE SEQUENCE [LARGE SCALE GENOMIC DNA]</scope>
</reference>
<evidence type="ECO:0000313" key="2">
    <source>
        <dbReference type="Proteomes" id="UP000271162"/>
    </source>
</evidence>
<sequence length="121" mass="14458">MDRNRSKSSIRWSYGTFRFKFADKISMASETVLEAVHTVLRDLMQNNIPLERKFVIIGEDSLQITKVENKRWRKALAISWFGDFLVNYVLPLKWALDTQEWNDKIPFWWLETLKKMMQTVA</sequence>
<dbReference type="WBParaSite" id="NBR_0001833101-mRNA-1">
    <property type="protein sequence ID" value="NBR_0001833101-mRNA-1"/>
    <property type="gene ID" value="NBR_0001833101"/>
</dbReference>
<evidence type="ECO:0000313" key="3">
    <source>
        <dbReference type="WBParaSite" id="NBR_0001833101-mRNA-1"/>
    </source>
</evidence>
<dbReference type="Proteomes" id="UP000271162">
    <property type="component" value="Unassembled WGS sequence"/>
</dbReference>
<gene>
    <name evidence="1" type="ORF">NBR_LOCUS18334</name>
</gene>
<reference evidence="3" key="1">
    <citation type="submission" date="2017-02" db="UniProtKB">
        <authorList>
            <consortium name="WormBaseParasite"/>
        </authorList>
    </citation>
    <scope>IDENTIFICATION</scope>
</reference>
<evidence type="ECO:0000313" key="1">
    <source>
        <dbReference type="EMBL" id="VDL82059.1"/>
    </source>
</evidence>
<organism evidence="3">
    <name type="scientific">Nippostrongylus brasiliensis</name>
    <name type="common">Rat hookworm</name>
    <dbReference type="NCBI Taxonomy" id="27835"/>
    <lineage>
        <taxon>Eukaryota</taxon>
        <taxon>Metazoa</taxon>
        <taxon>Ecdysozoa</taxon>
        <taxon>Nematoda</taxon>
        <taxon>Chromadorea</taxon>
        <taxon>Rhabditida</taxon>
        <taxon>Rhabditina</taxon>
        <taxon>Rhabditomorpha</taxon>
        <taxon>Strongyloidea</taxon>
        <taxon>Heligmosomidae</taxon>
        <taxon>Nippostrongylus</taxon>
    </lineage>
</organism>